<evidence type="ECO:0000256" key="1">
    <source>
        <dbReference type="ARBA" id="ARBA00004651"/>
    </source>
</evidence>
<dbReference type="PANTHER" id="PTHR40060:SF1">
    <property type="entry name" value="UPF0316 PROTEIN YEBE"/>
    <property type="match status" value="1"/>
</dbReference>
<evidence type="ECO:0000259" key="8">
    <source>
        <dbReference type="Pfam" id="PF18955"/>
    </source>
</evidence>
<feature type="transmembrane region" description="Helical" evidence="6">
    <location>
        <begin position="17"/>
        <end position="37"/>
    </location>
</feature>
<comment type="subcellular location">
    <subcellularLocation>
        <location evidence="1 6">Cell membrane</location>
        <topology evidence="1 6">Multi-pass membrane protein</topology>
    </subcellularLocation>
</comment>
<evidence type="ECO:0000256" key="3">
    <source>
        <dbReference type="ARBA" id="ARBA00022692"/>
    </source>
</evidence>
<dbReference type="Pfam" id="PF18955">
    <property type="entry name" value="DUF5698"/>
    <property type="match status" value="1"/>
</dbReference>
<sequence>MWQNILEILTVTPFYELLFIFLAKIVEVSIGTMRIILISKGYRKIGTSLAIVEIFLWVFIASSVINGITESPMKGVAYSFGFAAGVYVGSLIEQKLAFGKVLIQTITSKALATDICAHLREAGFGVTSLEAMGKDDEKSVLMIYANRRDASKVVQGIKLIHPKAMIVSNEISNVSGGYINPMKKLFK</sequence>
<dbReference type="EMBL" id="JAOVQM010000002">
    <property type="protein sequence ID" value="MCV2231821.1"/>
    <property type="molecule type" value="Genomic_DNA"/>
</dbReference>
<evidence type="ECO:0000313" key="10">
    <source>
        <dbReference type="Proteomes" id="UP001177160"/>
    </source>
</evidence>
<reference evidence="9" key="1">
    <citation type="submission" date="2022-09" db="EMBL/GenBank/DDBJ databases">
        <title>Novel Mycoplasma species identified in domestic and wild animals.</title>
        <authorList>
            <person name="Volokhov D.V."/>
            <person name="Furtak V.A."/>
            <person name="Zagorodnyaya T.A."/>
        </authorList>
    </citation>
    <scope>NUCLEOTIDE SEQUENCE</scope>
    <source>
        <strain evidence="9">Oakley</strain>
    </source>
</reference>
<dbReference type="HAMAP" id="MF_01515">
    <property type="entry name" value="UPF0316"/>
    <property type="match status" value="1"/>
</dbReference>
<feature type="transmembrane region" description="Helical" evidence="6">
    <location>
        <begin position="75"/>
        <end position="92"/>
    </location>
</feature>
<dbReference type="InterPro" id="IPR044035">
    <property type="entry name" value="DUF5698"/>
</dbReference>
<keyword evidence="4 6" id="KW-1133">Transmembrane helix</keyword>
<gene>
    <name evidence="9" type="ORF">N7548_03165</name>
</gene>
<feature type="transmembrane region" description="Helical" evidence="6">
    <location>
        <begin position="49"/>
        <end position="69"/>
    </location>
</feature>
<dbReference type="CDD" id="cd16381">
    <property type="entry name" value="YitT_C_like_1"/>
    <property type="match status" value="1"/>
</dbReference>
<keyword evidence="3 6" id="KW-0812">Transmembrane</keyword>
<dbReference type="Pfam" id="PF10035">
    <property type="entry name" value="DUF2179"/>
    <property type="match status" value="1"/>
</dbReference>
<dbReference type="InterPro" id="IPR022930">
    <property type="entry name" value="UPF0316"/>
</dbReference>
<protein>
    <recommendedName>
        <fullName evidence="6">UPF0316 protein N7548_03165</fullName>
    </recommendedName>
</protein>
<evidence type="ECO:0000313" key="9">
    <source>
        <dbReference type="EMBL" id="MCV2231821.1"/>
    </source>
</evidence>
<keyword evidence="5 6" id="KW-0472">Membrane</keyword>
<dbReference type="PANTHER" id="PTHR40060">
    <property type="entry name" value="UPF0316 PROTEIN YEBE"/>
    <property type="match status" value="1"/>
</dbReference>
<dbReference type="RefSeq" id="WP_263607974.1">
    <property type="nucleotide sequence ID" value="NZ_JAOVQM010000002.1"/>
</dbReference>
<feature type="domain" description="DUF5698" evidence="8">
    <location>
        <begin position="32"/>
        <end position="89"/>
    </location>
</feature>
<comment type="similarity">
    <text evidence="6">Belongs to the UPF0316 family.</text>
</comment>
<organism evidence="9 10">
    <name type="scientific">Paracholeplasma manati</name>
    <dbReference type="NCBI Taxonomy" id="591373"/>
    <lineage>
        <taxon>Bacteria</taxon>
        <taxon>Bacillati</taxon>
        <taxon>Mycoplasmatota</taxon>
        <taxon>Mollicutes</taxon>
        <taxon>Acholeplasmatales</taxon>
        <taxon>Acholeplasmataceae</taxon>
        <taxon>Paracholeplasma</taxon>
    </lineage>
</organism>
<dbReference type="Proteomes" id="UP001177160">
    <property type="component" value="Unassembled WGS sequence"/>
</dbReference>
<evidence type="ECO:0000256" key="2">
    <source>
        <dbReference type="ARBA" id="ARBA00022475"/>
    </source>
</evidence>
<evidence type="ECO:0000256" key="4">
    <source>
        <dbReference type="ARBA" id="ARBA00022989"/>
    </source>
</evidence>
<dbReference type="InterPro" id="IPR019264">
    <property type="entry name" value="DUF2179"/>
</dbReference>
<evidence type="ECO:0000256" key="5">
    <source>
        <dbReference type="ARBA" id="ARBA00023136"/>
    </source>
</evidence>
<keyword evidence="10" id="KW-1185">Reference proteome</keyword>
<name>A0ABT2Y502_9MOLU</name>
<feature type="domain" description="DUF2179" evidence="7">
    <location>
        <begin position="124"/>
        <end position="176"/>
    </location>
</feature>
<proteinExistence type="inferred from homology"/>
<comment type="caution">
    <text evidence="9">The sequence shown here is derived from an EMBL/GenBank/DDBJ whole genome shotgun (WGS) entry which is preliminary data.</text>
</comment>
<evidence type="ECO:0000259" key="7">
    <source>
        <dbReference type="Pfam" id="PF10035"/>
    </source>
</evidence>
<evidence type="ECO:0000256" key="6">
    <source>
        <dbReference type="HAMAP-Rule" id="MF_01515"/>
    </source>
</evidence>
<keyword evidence="2 6" id="KW-1003">Cell membrane</keyword>
<accession>A0ABT2Y502</accession>